<sequence length="847" mass="94173">MKVAEALSEYFKKSRLPILFAGAGVSAQGGLPSWSGYLSSLASAAGEYDPYIKFVIDKAINDGALIDAASFYFMCREMPDSQRLSALQEPLLKFDWERLAYLAKLPFQAVATTNFDRVLFAAYAKAEGVAAREVNIDDPTLSAAKFADDFFIARIHGRVEIPLSMRLSKDHFALLPSNEAYVGFLEHLFTRRQVLFLGFSFLDPAIAAVLKSVRAKTEGMHGQEHWALVPKGIGTEFVAELERHSIRRIEYDPANHHRELWEGIEAFARQLNVKLPSMADVRDVPFATAKQYLANAYARSRLGRQREPLAQAMAEGVVSGMISKARAGITEEELVLQVARELTLSEDVTRTLVARALADLTRDGICGVTPADDAIRYVPRSEAGLAYEAAVARLVDGVVQRYRLQEGGADTAEVRAYLAAVVGELLLQRGWELGAAYAGRRMPEDVDLSSVMDRISGRGIRNTEFVKLGRALKDLLIRPDDEEAILLADLGRTAFGLELLLESPHDSLFLTRALPERLYFDANVVMPAITKGHPLHELFSVTMRALKEAAGATATGPSLRVYDGFLNEIVSHRRLAIESMEGGNGDGALWEERAVGLFGTANVNVFVGAFFNFKLTDREISFRDFLRKFAPYENERQLKEHLDSLGFEVVYENRANKLDLPDILHCLDKFYATKFEHQKKSPIVVRHDAVQLSILNADLAEQRRSVFVSADRGIRFALESDGYGSVANSVLTHLGLTQMVELLVGRLASPRGVASLLWMSPVSSDSERIRSYLVGLALKEHSVAAAMYLPDVIGEIVEDAGFELDRKNLKLETESKSDRIEIGRVLERYEKDFFRKMNAEIDRAKKG</sequence>
<name>A0ABT3JVV8_9XANT</name>
<dbReference type="Proteomes" id="UP001209922">
    <property type="component" value="Unassembled WGS sequence"/>
</dbReference>
<evidence type="ECO:0000313" key="1">
    <source>
        <dbReference type="EMBL" id="MCW4472614.1"/>
    </source>
</evidence>
<accession>A0ABT3JVV8</accession>
<proteinExistence type="predicted"/>
<dbReference type="SUPFAM" id="SSF52467">
    <property type="entry name" value="DHS-like NAD/FAD-binding domain"/>
    <property type="match status" value="1"/>
</dbReference>
<dbReference type="RefSeq" id="WP_265127604.1">
    <property type="nucleotide sequence ID" value="NZ_JAPCHY010000006.1"/>
</dbReference>
<dbReference type="InterPro" id="IPR029035">
    <property type="entry name" value="DHS-like_NAD/FAD-binding_dom"/>
</dbReference>
<organism evidence="1 2">
    <name type="scientific">Xanthomonas chitinilytica</name>
    <dbReference type="NCBI Taxonomy" id="2989819"/>
    <lineage>
        <taxon>Bacteria</taxon>
        <taxon>Pseudomonadati</taxon>
        <taxon>Pseudomonadota</taxon>
        <taxon>Gammaproteobacteria</taxon>
        <taxon>Lysobacterales</taxon>
        <taxon>Lysobacteraceae</taxon>
        <taxon>Xanthomonas</taxon>
    </lineage>
</organism>
<evidence type="ECO:0000313" key="2">
    <source>
        <dbReference type="Proteomes" id="UP001209922"/>
    </source>
</evidence>
<keyword evidence="2" id="KW-1185">Reference proteome</keyword>
<gene>
    <name evidence="1" type="ORF">OK345_08865</name>
</gene>
<reference evidence="1 2" key="1">
    <citation type="submission" date="2022-10" db="EMBL/GenBank/DDBJ databases">
        <title>Xanthomonas sp. H13-6.</title>
        <authorList>
            <person name="Liu X."/>
            <person name="Deng Z."/>
            <person name="Jiang Y."/>
            <person name="Yu T."/>
            <person name="Ai J."/>
        </authorList>
    </citation>
    <scope>NUCLEOTIDE SEQUENCE [LARGE SCALE GENOMIC DNA]</scope>
    <source>
        <strain evidence="1 2">H13-6</strain>
    </source>
</reference>
<protein>
    <submittedName>
        <fullName evidence="1">SIR2 family protein</fullName>
    </submittedName>
</protein>
<dbReference type="EMBL" id="JAPCHY010000006">
    <property type="protein sequence ID" value="MCW4472614.1"/>
    <property type="molecule type" value="Genomic_DNA"/>
</dbReference>
<comment type="caution">
    <text evidence="1">The sequence shown here is derived from an EMBL/GenBank/DDBJ whole genome shotgun (WGS) entry which is preliminary data.</text>
</comment>
<dbReference type="Pfam" id="PF13289">
    <property type="entry name" value="SIR2_2"/>
    <property type="match status" value="1"/>
</dbReference>